<keyword evidence="1" id="KW-0812">Transmembrane</keyword>
<dbReference type="Pfam" id="PF01553">
    <property type="entry name" value="Acyltransferase"/>
    <property type="match status" value="1"/>
</dbReference>
<dbReference type="InterPro" id="IPR052744">
    <property type="entry name" value="GPAT/DAPAT"/>
</dbReference>
<accession>A0A369KXY9</accession>
<evidence type="ECO:0000313" key="4">
    <source>
        <dbReference type="Proteomes" id="UP000253934"/>
    </source>
</evidence>
<dbReference type="GO" id="GO:0008654">
    <property type="term" value="P:phospholipid biosynthetic process"/>
    <property type="evidence" value="ECO:0007669"/>
    <property type="project" value="TreeGrafter"/>
</dbReference>
<dbReference type="Proteomes" id="UP000253934">
    <property type="component" value="Unassembled WGS sequence"/>
</dbReference>
<reference evidence="3" key="1">
    <citation type="submission" date="2018-04" db="EMBL/GenBank/DDBJ databases">
        <title>Draft genome sequence of the Candidatus Spirobacillus cienkowskii, a pathogen of freshwater Daphnia species, reconstructed from hemolymph metagenomic reads.</title>
        <authorList>
            <person name="Bresciani L."/>
            <person name="Lemos L.N."/>
            <person name="Wale N."/>
            <person name="Lin J.Y."/>
            <person name="Fernandes G.R."/>
            <person name="Duffy M.A."/>
            <person name="Rodrigues J.M."/>
        </authorList>
    </citation>
    <scope>NUCLEOTIDE SEQUENCE [LARGE SCALE GENOMIC DNA]</scope>
    <source>
        <strain evidence="3">Binning01</strain>
    </source>
</reference>
<dbReference type="PANTHER" id="PTHR31605:SF0">
    <property type="entry name" value="GLYCEROL-3-PHOSPHATE O-ACYLTRANSFERASE 1"/>
    <property type="match status" value="1"/>
</dbReference>
<evidence type="ECO:0000256" key="1">
    <source>
        <dbReference type="SAM" id="Phobius"/>
    </source>
</evidence>
<name>A0A369KXY9_9BACT</name>
<dbReference type="SUPFAM" id="SSF69593">
    <property type="entry name" value="Glycerol-3-phosphate (1)-acyltransferase"/>
    <property type="match status" value="1"/>
</dbReference>
<sequence>MTFFLHYMNLTFSNTHSGNILNFRTQQNNRGQSMVRILAFILCRIFFKRISISGTPYKGGSAIWASNHSSGIVDPAVMLGLAPVEIRPLGKHTLWNIPVMRQFLEWTRAIPVTRLQDIKKDIQAQKEMLEQGNFDPDWRAKANNEAFQTVSDALLAGDCILIFPEGVSHDDPYIYQLKTGLARMALQAMSKAKDGHFSVVVQPTVIDYSEKDEFRSELYLHFCEPVKISSVDYSVKDIMDGVRDSLEAGFASFFSWDEKRNWRFLFEMAYGRQPYSSREFRDYVEKHRPDFDSDPILMARIQTMRRMMQAVNVSPVQLVWGDTNYKKRNFFWIMFKHGWFYLFITLPVEFLGTIVWGFPAKICESLAKKSTSDRDVRATMKIAHGMWFFPLWAFIMSSLFTFYLGNYLPNVHKVVLWFAFLILTPTFLALSLIVQESVNFFPGFLRLAKLRFFFPRGWYEIMKEWREISDGVIQKIKIQD</sequence>
<organism evidence="3 4">
    <name type="scientific">Spirobacillus cienkowskii</name>
    <dbReference type="NCBI Taxonomy" id="495820"/>
    <lineage>
        <taxon>Bacteria</taxon>
        <taxon>Pseudomonadati</taxon>
        <taxon>Bdellovibrionota</taxon>
        <taxon>Oligoflexia</taxon>
        <taxon>Silvanigrellales</taxon>
        <taxon>Spirobacillus</taxon>
    </lineage>
</organism>
<feature type="transmembrane region" description="Helical" evidence="1">
    <location>
        <begin position="338"/>
        <end position="359"/>
    </location>
</feature>
<evidence type="ECO:0000259" key="2">
    <source>
        <dbReference type="SMART" id="SM00563"/>
    </source>
</evidence>
<dbReference type="GO" id="GO:0004366">
    <property type="term" value="F:glycerol-3-phosphate O-acyltransferase activity"/>
    <property type="evidence" value="ECO:0007669"/>
    <property type="project" value="TreeGrafter"/>
</dbReference>
<keyword evidence="4" id="KW-1185">Reference proteome</keyword>
<dbReference type="PANTHER" id="PTHR31605">
    <property type="entry name" value="GLYCEROL-3-PHOSPHATE O-ACYLTRANSFERASE 1"/>
    <property type="match status" value="1"/>
</dbReference>
<comment type="caution">
    <text evidence="3">The sequence shown here is derived from an EMBL/GenBank/DDBJ whole genome shotgun (WGS) entry which is preliminary data.</text>
</comment>
<proteinExistence type="predicted"/>
<dbReference type="InterPro" id="IPR002123">
    <property type="entry name" value="Plipid/glycerol_acylTrfase"/>
</dbReference>
<protein>
    <recommendedName>
        <fullName evidence="2">Phospholipid/glycerol acyltransferase domain-containing protein</fullName>
    </recommendedName>
</protein>
<dbReference type="SMART" id="SM00563">
    <property type="entry name" value="PlsC"/>
    <property type="match status" value="1"/>
</dbReference>
<dbReference type="GO" id="GO:0016287">
    <property type="term" value="F:glycerone-phosphate O-acyltransferase activity"/>
    <property type="evidence" value="ECO:0007669"/>
    <property type="project" value="TreeGrafter"/>
</dbReference>
<gene>
    <name evidence="3" type="ORF">DCC88_04660</name>
</gene>
<feature type="transmembrane region" description="Helical" evidence="1">
    <location>
        <begin position="387"/>
        <end position="408"/>
    </location>
</feature>
<evidence type="ECO:0000313" key="3">
    <source>
        <dbReference type="EMBL" id="RDB36574.1"/>
    </source>
</evidence>
<feature type="domain" description="Phospholipid/glycerol acyltransferase" evidence="2">
    <location>
        <begin position="62"/>
        <end position="209"/>
    </location>
</feature>
<keyword evidence="1" id="KW-1133">Transmembrane helix</keyword>
<feature type="transmembrane region" description="Helical" evidence="1">
    <location>
        <begin position="414"/>
        <end position="434"/>
    </location>
</feature>
<dbReference type="AlphaFoldDB" id="A0A369KXY9"/>
<keyword evidence="1" id="KW-0472">Membrane</keyword>
<dbReference type="EMBL" id="QOVW01000059">
    <property type="protein sequence ID" value="RDB36574.1"/>
    <property type="molecule type" value="Genomic_DNA"/>
</dbReference>